<dbReference type="GO" id="GO:0004527">
    <property type="term" value="F:exonuclease activity"/>
    <property type="evidence" value="ECO:0007669"/>
    <property type="project" value="UniProtKB-KW"/>
</dbReference>
<organism evidence="1">
    <name type="scientific">Myoviridae sp. ctNQV2</name>
    <dbReference type="NCBI Taxonomy" id="2827683"/>
    <lineage>
        <taxon>Viruses</taxon>
        <taxon>Duplodnaviria</taxon>
        <taxon>Heunggongvirae</taxon>
        <taxon>Uroviricota</taxon>
        <taxon>Caudoviricetes</taxon>
    </lineage>
</organism>
<evidence type="ECO:0000313" key="1">
    <source>
        <dbReference type="EMBL" id="DAF43705.1"/>
    </source>
</evidence>
<proteinExistence type="predicted"/>
<dbReference type="EMBL" id="BK032510">
    <property type="protein sequence ID" value="DAF43705.1"/>
    <property type="molecule type" value="Genomic_DNA"/>
</dbReference>
<accession>A0A8S5RYJ7</accession>
<name>A0A8S5RYJ7_9CAUD</name>
<sequence>MLNIKEILEFRKTNPEPKEVTKIREKILSTFNKLQFVEETHQYFLPDTKGNLIEYDCVSNVTHKFVPHENWDLIAENYAIKHNKPKELVQEEWHYNNIRATNSGTGVHLYGEMWMELFLGHPDNICDIIKPQYQDGYLLPHSPKEEAVAKFNEDLFRTPNMYPVLAETKVYTGVNENVKKLNNNYAGTFDILYYFKHPTDNEKSGLLILDYKTNNDLYSKYNIDNNKMLLEPFTNMVNQNLSLYTLQLSCYQIPLEDIGMKVLGRRIIWVKPDGNYEKIPVPDVTNVLRNVL</sequence>
<keyword evidence="1" id="KW-0378">Hydrolase</keyword>
<keyword evidence="1" id="KW-0269">Exonuclease</keyword>
<protein>
    <submittedName>
        <fullName evidence="1">Exonuclease V</fullName>
    </submittedName>
</protein>
<reference evidence="1" key="1">
    <citation type="journal article" date="2021" name="Proc. Natl. Acad. Sci. U.S.A.">
        <title>A Catalog of Tens of Thousands of Viruses from Human Metagenomes Reveals Hidden Associations with Chronic Diseases.</title>
        <authorList>
            <person name="Tisza M.J."/>
            <person name="Buck C.B."/>
        </authorList>
    </citation>
    <scope>NUCLEOTIDE SEQUENCE</scope>
    <source>
        <strain evidence="1">CtNQV2</strain>
    </source>
</reference>
<keyword evidence="1" id="KW-0540">Nuclease</keyword>